<dbReference type="InterPro" id="IPR036390">
    <property type="entry name" value="WH_DNA-bd_sf"/>
</dbReference>
<dbReference type="PRINTS" id="PR00598">
    <property type="entry name" value="HTHMARR"/>
</dbReference>
<name>A0A7G7GBY6_9BACT</name>
<evidence type="ECO:0000256" key="3">
    <source>
        <dbReference type="ARBA" id="ARBA00023163"/>
    </source>
</evidence>
<evidence type="ECO:0000313" key="5">
    <source>
        <dbReference type="EMBL" id="QNF34670.1"/>
    </source>
</evidence>
<keyword evidence="1" id="KW-0805">Transcription regulation</keyword>
<dbReference type="Pfam" id="PF12802">
    <property type="entry name" value="MarR_2"/>
    <property type="match status" value="1"/>
</dbReference>
<gene>
    <name evidence="5" type="ORF">HUW51_18770</name>
</gene>
<dbReference type="SUPFAM" id="SSF46785">
    <property type="entry name" value="Winged helix' DNA-binding domain"/>
    <property type="match status" value="1"/>
</dbReference>
<organism evidence="5 6">
    <name type="scientific">Adhaeribacter swui</name>
    <dbReference type="NCBI Taxonomy" id="2086471"/>
    <lineage>
        <taxon>Bacteria</taxon>
        <taxon>Pseudomonadati</taxon>
        <taxon>Bacteroidota</taxon>
        <taxon>Cytophagia</taxon>
        <taxon>Cytophagales</taxon>
        <taxon>Hymenobacteraceae</taxon>
        <taxon>Adhaeribacter</taxon>
    </lineage>
</organism>
<dbReference type="EMBL" id="CP055156">
    <property type="protein sequence ID" value="QNF34670.1"/>
    <property type="molecule type" value="Genomic_DNA"/>
</dbReference>
<dbReference type="InterPro" id="IPR000835">
    <property type="entry name" value="HTH_MarR-typ"/>
</dbReference>
<keyword evidence="2" id="KW-0238">DNA-binding</keyword>
<evidence type="ECO:0000259" key="4">
    <source>
        <dbReference type="PROSITE" id="PS50995"/>
    </source>
</evidence>
<dbReference type="GO" id="GO:0003700">
    <property type="term" value="F:DNA-binding transcription factor activity"/>
    <property type="evidence" value="ECO:0007669"/>
    <property type="project" value="InterPro"/>
</dbReference>
<dbReference type="PROSITE" id="PS50995">
    <property type="entry name" value="HTH_MARR_2"/>
    <property type="match status" value="1"/>
</dbReference>
<evidence type="ECO:0000313" key="6">
    <source>
        <dbReference type="Proteomes" id="UP000515237"/>
    </source>
</evidence>
<dbReference type="Proteomes" id="UP000515237">
    <property type="component" value="Chromosome"/>
</dbReference>
<dbReference type="AlphaFoldDB" id="A0A7G7GBY6"/>
<dbReference type="PANTHER" id="PTHR42756:SF1">
    <property type="entry name" value="TRANSCRIPTIONAL REPRESSOR OF EMRAB OPERON"/>
    <property type="match status" value="1"/>
</dbReference>
<dbReference type="Gene3D" id="1.10.10.10">
    <property type="entry name" value="Winged helix-like DNA-binding domain superfamily/Winged helix DNA-binding domain"/>
    <property type="match status" value="1"/>
</dbReference>
<sequence>MNNNYALIIAQTAFHSGKAIEHEFDSSGIDLNFREYVFLNFLFTGQELIQQDLAEILKKDKSAVLRSIDVLVKKNLVTRIPHSQDRRKKKLQLTHTGTNLFKKAQTIAEKVFAQLQQGLTPEEIATFTKVALHMQRSPKSENFLTK</sequence>
<dbReference type="PANTHER" id="PTHR42756">
    <property type="entry name" value="TRANSCRIPTIONAL REGULATOR, MARR"/>
    <property type="match status" value="1"/>
</dbReference>
<keyword evidence="6" id="KW-1185">Reference proteome</keyword>
<keyword evidence="3" id="KW-0804">Transcription</keyword>
<dbReference type="RefSeq" id="WP_185271165.1">
    <property type="nucleotide sequence ID" value="NZ_CP055156.1"/>
</dbReference>
<evidence type="ECO:0000256" key="2">
    <source>
        <dbReference type="ARBA" id="ARBA00023125"/>
    </source>
</evidence>
<evidence type="ECO:0000256" key="1">
    <source>
        <dbReference type="ARBA" id="ARBA00023015"/>
    </source>
</evidence>
<feature type="domain" description="HTH marR-type" evidence="4">
    <location>
        <begin position="1"/>
        <end position="136"/>
    </location>
</feature>
<dbReference type="InterPro" id="IPR036388">
    <property type="entry name" value="WH-like_DNA-bd_sf"/>
</dbReference>
<protein>
    <submittedName>
        <fullName evidence="5">MarR family transcriptional regulator</fullName>
    </submittedName>
</protein>
<dbReference type="KEGG" id="aswu:HUW51_18770"/>
<proteinExistence type="predicted"/>
<dbReference type="SMART" id="SM00347">
    <property type="entry name" value="HTH_MARR"/>
    <property type="match status" value="1"/>
</dbReference>
<accession>A0A7G7GBY6</accession>
<dbReference type="GO" id="GO:0003677">
    <property type="term" value="F:DNA binding"/>
    <property type="evidence" value="ECO:0007669"/>
    <property type="project" value="UniProtKB-KW"/>
</dbReference>
<reference evidence="5 6" key="1">
    <citation type="journal article" date="2018" name="Int. J. Syst. Evol. Microbiol.">
        <title>Adhaeribacter swui sp. nov., isolated from wet mud.</title>
        <authorList>
            <person name="Kim D.U."/>
            <person name="Kim K.W."/>
            <person name="Kang M.S."/>
            <person name="Kim J.Y."/>
            <person name="Jang J.H."/>
            <person name="Kim M.K."/>
        </authorList>
    </citation>
    <scope>NUCLEOTIDE SEQUENCE [LARGE SCALE GENOMIC DNA]</scope>
    <source>
        <strain evidence="5 6">KCTC 52873</strain>
    </source>
</reference>